<dbReference type="Proteomes" id="UP001281147">
    <property type="component" value="Unassembled WGS sequence"/>
</dbReference>
<accession>A0ACC3NX27</accession>
<reference evidence="1" key="1">
    <citation type="submission" date="2023-07" db="EMBL/GenBank/DDBJ databases">
        <title>Black Yeasts Isolated from many extreme environments.</title>
        <authorList>
            <person name="Coleine C."/>
            <person name="Stajich J.E."/>
            <person name="Selbmann L."/>
        </authorList>
    </citation>
    <scope>NUCLEOTIDE SEQUENCE</scope>
    <source>
        <strain evidence="1">CCFEE 5714</strain>
    </source>
</reference>
<name>A0ACC3NX27_9PEZI</name>
<keyword evidence="2" id="KW-1185">Reference proteome</keyword>
<sequence length="188" mass="21111">MEPLTITVAALGITDLAINNIIKLRNLINGLSEAKEVLQDIATSLDSISKPLNTLQVLRTSNAELSNAARKDLEKTGVANSVNQCGETCNDFAKTLEKWTKHSGNGRLSLRDRMTVGLWNKEKIRTFRARIRSCQSIVQFAVQSTQLLIQLRSEQLSEGDRSSTKQQLQVLETRIETHLDLTKQRHEE</sequence>
<evidence type="ECO:0000313" key="2">
    <source>
        <dbReference type="Proteomes" id="UP001281147"/>
    </source>
</evidence>
<comment type="caution">
    <text evidence="1">The sequence shown here is derived from an EMBL/GenBank/DDBJ whole genome shotgun (WGS) entry which is preliminary data.</text>
</comment>
<protein>
    <submittedName>
        <fullName evidence="1">Uncharacterized protein</fullName>
    </submittedName>
</protein>
<dbReference type="EMBL" id="JAUTXU010000008">
    <property type="protein sequence ID" value="KAK3723767.1"/>
    <property type="molecule type" value="Genomic_DNA"/>
</dbReference>
<gene>
    <name evidence="1" type="ORF">LTR37_001648</name>
</gene>
<organism evidence="1 2">
    <name type="scientific">Vermiconidia calcicola</name>
    <dbReference type="NCBI Taxonomy" id="1690605"/>
    <lineage>
        <taxon>Eukaryota</taxon>
        <taxon>Fungi</taxon>
        <taxon>Dikarya</taxon>
        <taxon>Ascomycota</taxon>
        <taxon>Pezizomycotina</taxon>
        <taxon>Dothideomycetes</taxon>
        <taxon>Dothideomycetidae</taxon>
        <taxon>Mycosphaerellales</taxon>
        <taxon>Extremaceae</taxon>
        <taxon>Vermiconidia</taxon>
    </lineage>
</organism>
<evidence type="ECO:0000313" key="1">
    <source>
        <dbReference type="EMBL" id="KAK3723767.1"/>
    </source>
</evidence>
<proteinExistence type="predicted"/>